<dbReference type="CDD" id="cd03024">
    <property type="entry name" value="DsbA_FrnE"/>
    <property type="match status" value="1"/>
</dbReference>
<name>A0ABY6P242_9NOCA</name>
<dbReference type="PANTHER" id="PTHR13887:SF41">
    <property type="entry name" value="THIOREDOXIN SUPERFAMILY PROTEIN"/>
    <property type="match status" value="1"/>
</dbReference>
<dbReference type="Pfam" id="PF01323">
    <property type="entry name" value="DSBA"/>
    <property type="match status" value="1"/>
</dbReference>
<sequence>MKVEIWSDVVCPWCYIGKRRFEAALARFAHAEDVELVWRSFELDPTAGPSDAQQGSYVARLAKKYGSSSEQAQGMIDTMTAAAAEEGLDFRFDLARPGNTFDAHRLLHLAKEHGLQDTLKERLDRATFTEGSPASDHEALRSLALEVGLPQERVEAVLGSDEFAADVRADEDQAHAYGISGVPFFVIEGKYGISGAQPADTVLQALEQAWSERSPLTLVTPAGGAAPGCEGDSCAV</sequence>
<organism evidence="2 3">
    <name type="scientific">Rhodococcus antarcticus</name>
    <dbReference type="NCBI Taxonomy" id="2987751"/>
    <lineage>
        <taxon>Bacteria</taxon>
        <taxon>Bacillati</taxon>
        <taxon>Actinomycetota</taxon>
        <taxon>Actinomycetes</taxon>
        <taxon>Mycobacteriales</taxon>
        <taxon>Nocardiaceae</taxon>
        <taxon>Rhodococcus</taxon>
    </lineage>
</organism>
<proteinExistence type="predicted"/>
<accession>A0ABY6P242</accession>
<dbReference type="Gene3D" id="3.40.30.10">
    <property type="entry name" value="Glutaredoxin"/>
    <property type="match status" value="1"/>
</dbReference>
<gene>
    <name evidence="2" type="ORF">RHODO2019_04470</name>
</gene>
<reference evidence="2" key="1">
    <citation type="submission" date="2022-10" db="EMBL/GenBank/DDBJ databases">
        <title>Rhodococcus sp.75.</title>
        <authorList>
            <person name="Sun M."/>
        </authorList>
    </citation>
    <scope>NUCLEOTIDE SEQUENCE</scope>
    <source>
        <strain evidence="2">75</strain>
    </source>
</reference>
<evidence type="ECO:0000313" key="2">
    <source>
        <dbReference type="EMBL" id="UZJ25712.1"/>
    </source>
</evidence>
<keyword evidence="3" id="KW-1185">Reference proteome</keyword>
<dbReference type="Proteomes" id="UP001164965">
    <property type="component" value="Chromosome"/>
</dbReference>
<dbReference type="InterPro" id="IPR001853">
    <property type="entry name" value="DSBA-like_thioredoxin_dom"/>
</dbReference>
<evidence type="ECO:0000313" key="3">
    <source>
        <dbReference type="Proteomes" id="UP001164965"/>
    </source>
</evidence>
<dbReference type="EMBL" id="CP110615">
    <property type="protein sequence ID" value="UZJ25712.1"/>
    <property type="molecule type" value="Genomic_DNA"/>
</dbReference>
<feature type="domain" description="DSBA-like thioredoxin" evidence="1">
    <location>
        <begin position="3"/>
        <end position="206"/>
    </location>
</feature>
<dbReference type="InterPro" id="IPR036249">
    <property type="entry name" value="Thioredoxin-like_sf"/>
</dbReference>
<dbReference type="PANTHER" id="PTHR13887">
    <property type="entry name" value="GLUTATHIONE S-TRANSFERASE KAPPA"/>
    <property type="match status" value="1"/>
</dbReference>
<dbReference type="SUPFAM" id="SSF52833">
    <property type="entry name" value="Thioredoxin-like"/>
    <property type="match status" value="1"/>
</dbReference>
<evidence type="ECO:0000259" key="1">
    <source>
        <dbReference type="Pfam" id="PF01323"/>
    </source>
</evidence>
<protein>
    <submittedName>
        <fullName evidence="2">DsbA family oxidoreductase</fullName>
    </submittedName>
</protein>
<dbReference type="RefSeq" id="WP_265383816.1">
    <property type="nucleotide sequence ID" value="NZ_CP110615.1"/>
</dbReference>